<evidence type="ECO:0000259" key="2">
    <source>
        <dbReference type="Pfam" id="PF07883"/>
    </source>
</evidence>
<name>A0A4V2II31_RHILE</name>
<gene>
    <name evidence="3" type="ORF">ELI03_35570</name>
</gene>
<evidence type="ECO:0000313" key="3">
    <source>
        <dbReference type="EMBL" id="TAX63932.1"/>
    </source>
</evidence>
<comment type="caution">
    <text evidence="3">The sequence shown here is derived from an EMBL/GenBank/DDBJ whole genome shotgun (WGS) entry which is preliminary data.</text>
</comment>
<dbReference type="InterPro" id="IPR011051">
    <property type="entry name" value="RmlC_Cupin_sf"/>
</dbReference>
<sequence length="139" mass="14786">MKIRIILPAICVALAFSLGGHAFAHDGQVETVIPKFDQAIANIPGKSLRVVEVDYAPGAASPAHSHAKSAFIYAYVLAGAIESKVNDGQTRIYKVGDSWFEPPGAIHSVSRNASMTKTARLLAVFVVDADETPLTTPIK</sequence>
<feature type="chain" id="PRO_5020360744" evidence="1">
    <location>
        <begin position="25"/>
        <end position="139"/>
    </location>
</feature>
<feature type="signal peptide" evidence="1">
    <location>
        <begin position="1"/>
        <end position="24"/>
    </location>
</feature>
<feature type="domain" description="Cupin type-2" evidence="2">
    <location>
        <begin position="52"/>
        <end position="125"/>
    </location>
</feature>
<accession>A0A4V2II31</accession>
<organism evidence="3 4">
    <name type="scientific">Rhizobium leguminosarum</name>
    <dbReference type="NCBI Taxonomy" id="384"/>
    <lineage>
        <taxon>Bacteria</taxon>
        <taxon>Pseudomonadati</taxon>
        <taxon>Pseudomonadota</taxon>
        <taxon>Alphaproteobacteria</taxon>
        <taxon>Hyphomicrobiales</taxon>
        <taxon>Rhizobiaceae</taxon>
        <taxon>Rhizobium/Agrobacterium group</taxon>
        <taxon>Rhizobium</taxon>
    </lineage>
</organism>
<proteinExistence type="predicted"/>
<dbReference type="InterPro" id="IPR013096">
    <property type="entry name" value="Cupin_2"/>
</dbReference>
<reference evidence="3 4" key="1">
    <citation type="submission" date="2019-02" db="EMBL/GenBank/DDBJ databases">
        <title>The genomic architecture of introgression among sibling species of bacteria.</title>
        <authorList>
            <person name="Cavassim M.I.A."/>
            <person name="Moeskjaer S."/>
            <person name="Moslemi C."/>
            <person name="Fields B."/>
            <person name="Bachmann A."/>
            <person name="Vilhjalmsson B."/>
            <person name="Schierup M.H."/>
            <person name="Young J.P.W."/>
            <person name="Andersen S.U."/>
        </authorList>
    </citation>
    <scope>NUCLEOTIDE SEQUENCE [LARGE SCALE GENOMIC DNA]</scope>
    <source>
        <strain evidence="3 4">SM145A</strain>
    </source>
</reference>
<dbReference type="RefSeq" id="WP_130751364.1">
    <property type="nucleotide sequence ID" value="NZ_SIPC01000011.1"/>
</dbReference>
<dbReference type="PANTHER" id="PTHR38599:SF1">
    <property type="entry name" value="CUPIN DOMAIN PROTEIN (AFU_ORTHOLOGUE AFUA_3G13620)"/>
    <property type="match status" value="1"/>
</dbReference>
<dbReference type="EMBL" id="SIPC01000011">
    <property type="protein sequence ID" value="TAX63932.1"/>
    <property type="molecule type" value="Genomic_DNA"/>
</dbReference>
<evidence type="ECO:0000313" key="4">
    <source>
        <dbReference type="Proteomes" id="UP000293652"/>
    </source>
</evidence>
<dbReference type="Proteomes" id="UP000293652">
    <property type="component" value="Unassembled WGS sequence"/>
</dbReference>
<evidence type="ECO:0000256" key="1">
    <source>
        <dbReference type="SAM" id="SignalP"/>
    </source>
</evidence>
<dbReference type="AlphaFoldDB" id="A0A4V2II31"/>
<dbReference type="CDD" id="cd02234">
    <property type="entry name" value="cupin_BLR7677-like"/>
    <property type="match status" value="1"/>
</dbReference>
<dbReference type="SUPFAM" id="SSF51182">
    <property type="entry name" value="RmlC-like cupins"/>
    <property type="match status" value="1"/>
</dbReference>
<dbReference type="InterPro" id="IPR014710">
    <property type="entry name" value="RmlC-like_jellyroll"/>
</dbReference>
<protein>
    <submittedName>
        <fullName evidence="3">Cupin domain-containing protein</fullName>
    </submittedName>
</protein>
<dbReference type="PANTHER" id="PTHR38599">
    <property type="entry name" value="CUPIN DOMAIN PROTEIN (AFU_ORTHOLOGUE AFUA_3G13620)"/>
    <property type="match status" value="1"/>
</dbReference>
<dbReference type="Pfam" id="PF07883">
    <property type="entry name" value="Cupin_2"/>
    <property type="match status" value="1"/>
</dbReference>
<keyword evidence="1" id="KW-0732">Signal</keyword>
<dbReference type="Gene3D" id="2.60.120.10">
    <property type="entry name" value="Jelly Rolls"/>
    <property type="match status" value="1"/>
</dbReference>